<gene>
    <name evidence="1" type="ORF">BLNAU_8105</name>
</gene>
<evidence type="ECO:0000313" key="1">
    <source>
        <dbReference type="EMBL" id="KAK2957030.1"/>
    </source>
</evidence>
<accession>A0ABQ9XZX8</accession>
<comment type="caution">
    <text evidence="1">The sequence shown here is derived from an EMBL/GenBank/DDBJ whole genome shotgun (WGS) entry which is preliminary data.</text>
</comment>
<protein>
    <submittedName>
        <fullName evidence="1">Uncharacterized protein</fullName>
    </submittedName>
</protein>
<reference evidence="1 2" key="1">
    <citation type="journal article" date="2022" name="bioRxiv">
        <title>Genomics of Preaxostyla Flagellates Illuminates Evolutionary Transitions and the Path Towards Mitochondrial Loss.</title>
        <authorList>
            <person name="Novak L.V.F."/>
            <person name="Treitli S.C."/>
            <person name="Pyrih J."/>
            <person name="Halakuc P."/>
            <person name="Pipaliya S.V."/>
            <person name="Vacek V."/>
            <person name="Brzon O."/>
            <person name="Soukal P."/>
            <person name="Eme L."/>
            <person name="Dacks J.B."/>
            <person name="Karnkowska A."/>
            <person name="Elias M."/>
            <person name="Hampl V."/>
        </authorList>
    </citation>
    <scope>NUCLEOTIDE SEQUENCE [LARGE SCALE GENOMIC DNA]</scope>
    <source>
        <strain evidence="1">NAU3</strain>
        <tissue evidence="1">Gut</tissue>
    </source>
</reference>
<dbReference type="Proteomes" id="UP001281761">
    <property type="component" value="Unassembled WGS sequence"/>
</dbReference>
<name>A0ABQ9XZX8_9EUKA</name>
<organism evidence="1 2">
    <name type="scientific">Blattamonas nauphoetae</name>
    <dbReference type="NCBI Taxonomy" id="2049346"/>
    <lineage>
        <taxon>Eukaryota</taxon>
        <taxon>Metamonada</taxon>
        <taxon>Preaxostyla</taxon>
        <taxon>Oxymonadida</taxon>
        <taxon>Blattamonas</taxon>
    </lineage>
</organism>
<proteinExistence type="predicted"/>
<keyword evidence="2" id="KW-1185">Reference proteome</keyword>
<dbReference type="EMBL" id="JARBJD010000050">
    <property type="protein sequence ID" value="KAK2957030.1"/>
    <property type="molecule type" value="Genomic_DNA"/>
</dbReference>
<evidence type="ECO:0000313" key="2">
    <source>
        <dbReference type="Proteomes" id="UP001281761"/>
    </source>
</evidence>
<sequence>MQKQCRRINPFHSFRHLESDQRIISPRQPKRVCVDTVKKGLGEYPLFHIFITAFVSFEEGTKRAKGFINCNGSFGGSIEAILPDESPYERDGLLAEFDKTDTQVRMSNMNDACTPTGRDWMPIPVCNSLKVMNKPQDHLGVPTHIFFSYGKMTTFANIIKEEVSE</sequence>